<keyword evidence="4" id="KW-1185">Reference proteome</keyword>
<accession>A0A2N3RFU2</accession>
<evidence type="ECO:0000313" key="2">
    <source>
        <dbReference type="EMBL" id="PKV15561.1"/>
    </source>
</evidence>
<comment type="caution">
    <text evidence="1">The sequence shown here is derived from an EMBL/GenBank/DDBJ whole genome shotgun (WGS) entry which is preliminary data.</text>
</comment>
<name>A0A2N3RFU2_9XANT</name>
<dbReference type="Proteomes" id="UP000233720">
    <property type="component" value="Unassembled WGS sequence"/>
</dbReference>
<evidence type="ECO:0000313" key="1">
    <source>
        <dbReference type="EMBL" id="PKV11351.1"/>
    </source>
</evidence>
<dbReference type="Proteomes" id="UP000233748">
    <property type="component" value="Unassembled WGS sequence"/>
</dbReference>
<organism evidence="1 3">
    <name type="scientific">Xanthomonas prunicola</name>
    <dbReference type="NCBI Taxonomy" id="2053930"/>
    <lineage>
        <taxon>Bacteria</taxon>
        <taxon>Pseudomonadati</taxon>
        <taxon>Pseudomonadota</taxon>
        <taxon>Gammaproteobacteria</taxon>
        <taxon>Lysobacterales</taxon>
        <taxon>Lysobacteraceae</taxon>
        <taxon>Xanthomonas</taxon>
    </lineage>
</organism>
<protein>
    <submittedName>
        <fullName evidence="1">Uncharacterized protein</fullName>
    </submittedName>
</protein>
<gene>
    <name evidence="1" type="ORF">XpruCFBP8353_19075</name>
    <name evidence="2" type="ORF">XpruCFBP8354_19465</name>
</gene>
<reference evidence="3 4" key="1">
    <citation type="submission" date="2017-11" db="EMBL/GenBank/DDBJ databases">
        <title>Xanthomonas prunicola sp. nov., a novel pathogen that affects nectarine (Prunus persica var. nectarine) trees.</title>
        <authorList>
            <person name="Lopez M."/>
            <person name="Lopez-Soriano P."/>
            <person name="Garita-Cambronero J."/>
            <person name="Beltran C."/>
            <person name="Taghouti G."/>
            <person name="Portier P."/>
            <person name="Cubero J."/>
            <person name="Fischer-Le Saux M."/>
            <person name="Marco-Noales E."/>
        </authorList>
    </citation>
    <scope>NUCLEOTIDE SEQUENCE [LARGE SCALE GENOMIC DNA]</scope>
    <source>
        <strain evidence="1 3">CFBP8353</strain>
        <strain evidence="2 4">CFBP8354</strain>
    </source>
</reference>
<evidence type="ECO:0000313" key="3">
    <source>
        <dbReference type="Proteomes" id="UP000233720"/>
    </source>
</evidence>
<dbReference type="EMBL" id="PHKW01000008">
    <property type="protein sequence ID" value="PKV15561.1"/>
    <property type="molecule type" value="Genomic_DNA"/>
</dbReference>
<dbReference type="EMBL" id="PHKV01000008">
    <property type="protein sequence ID" value="PKV11351.1"/>
    <property type="molecule type" value="Genomic_DNA"/>
</dbReference>
<proteinExistence type="predicted"/>
<dbReference type="AlphaFoldDB" id="A0A2N3RFU2"/>
<sequence>MDSSLWNLLHDGSIERVDGSVPGDVSLLVSIGYLRNRFPGEGTGFVVLLSGCTHFTFHPYDEPVLSDLAAIAALEPEILSAKAGDPLEICCVMGTLSVRYKSCALSLDNGPPVALSELDAASEAYWREWSERSRAAPNNSFKPKPLRGSA</sequence>
<evidence type="ECO:0000313" key="4">
    <source>
        <dbReference type="Proteomes" id="UP000233748"/>
    </source>
</evidence>